<reference evidence="14" key="1">
    <citation type="journal article" date="2023" name="Nat. Commun.">
        <title>Diploid and tetraploid genomes of Acorus and the evolution of monocots.</title>
        <authorList>
            <person name="Ma L."/>
            <person name="Liu K.W."/>
            <person name="Li Z."/>
            <person name="Hsiao Y.Y."/>
            <person name="Qi Y."/>
            <person name="Fu T."/>
            <person name="Tang G.D."/>
            <person name="Zhang D."/>
            <person name="Sun W.H."/>
            <person name="Liu D.K."/>
            <person name="Li Y."/>
            <person name="Chen G.Z."/>
            <person name="Liu X.D."/>
            <person name="Liao X.Y."/>
            <person name="Jiang Y.T."/>
            <person name="Yu X."/>
            <person name="Hao Y."/>
            <person name="Huang J."/>
            <person name="Zhao X.W."/>
            <person name="Ke S."/>
            <person name="Chen Y.Y."/>
            <person name="Wu W.L."/>
            <person name="Hsu J.L."/>
            <person name="Lin Y.F."/>
            <person name="Huang M.D."/>
            <person name="Li C.Y."/>
            <person name="Huang L."/>
            <person name="Wang Z.W."/>
            <person name="Zhao X."/>
            <person name="Zhong W.Y."/>
            <person name="Peng D.H."/>
            <person name="Ahmad S."/>
            <person name="Lan S."/>
            <person name="Zhang J.S."/>
            <person name="Tsai W.C."/>
            <person name="Van de Peer Y."/>
            <person name="Liu Z.J."/>
        </authorList>
    </citation>
    <scope>NUCLEOTIDE SEQUENCE</scope>
    <source>
        <strain evidence="14">CP</strain>
    </source>
</reference>
<dbReference type="AlphaFoldDB" id="A0AAV9DGA0"/>
<dbReference type="Pfam" id="PF02183">
    <property type="entry name" value="HALZ"/>
    <property type="match status" value="1"/>
</dbReference>
<keyword evidence="15" id="KW-1185">Reference proteome</keyword>
<evidence type="ECO:0000256" key="2">
    <source>
        <dbReference type="ARBA" id="ARBA00023015"/>
    </source>
</evidence>
<evidence type="ECO:0000256" key="8">
    <source>
        <dbReference type="PROSITE-ProRule" id="PRU00108"/>
    </source>
</evidence>
<feature type="domain" description="Homeobox" evidence="13">
    <location>
        <begin position="71"/>
        <end position="131"/>
    </location>
</feature>
<accession>A0AAV9DGA0</accession>
<sequence>MAWNNANFILYPARYEESLTFIYDPDRFSSVPVGMQGMDQAAIAGGERLQAQPVSAPGRVGVRGGGGSSDGVGAERKRRLSTEQMEHLERSFLEEFKLEPERKMRLARELGLHPRQVAVWFQNRRARWKTKQLERVYSALKHDFDAVSREKQRLQEEVVQLKAVLEERVDKQDSTCCPTEEEEVSAEDETVESASATATAVALHRSNNFTQGSSSSYQPHPHVPAGGSDYVFDMQDYSDTWSVLPGYSLS</sequence>
<dbReference type="InterPro" id="IPR045224">
    <property type="entry name" value="HDZip_class_I_plant"/>
</dbReference>
<dbReference type="PANTHER" id="PTHR24326:SF591">
    <property type="entry name" value="HOMEOBOX-LEUCINE ZIPPER PROTEIN ATHB-51-RELATED"/>
    <property type="match status" value="1"/>
</dbReference>
<name>A0AAV9DGA0_ACOCL</name>
<dbReference type="InterPro" id="IPR017970">
    <property type="entry name" value="Homeobox_CS"/>
</dbReference>
<dbReference type="EMBL" id="JAUJYO010000013">
    <property type="protein sequence ID" value="KAK1300387.1"/>
    <property type="molecule type" value="Genomic_DNA"/>
</dbReference>
<evidence type="ECO:0000256" key="7">
    <source>
        <dbReference type="ARBA" id="ARBA00025748"/>
    </source>
</evidence>
<dbReference type="PROSITE" id="PS50071">
    <property type="entry name" value="HOMEOBOX_2"/>
    <property type="match status" value="1"/>
</dbReference>
<gene>
    <name evidence="14" type="primary">ATHB-51</name>
    <name evidence="14" type="ORF">QJS10_CPB13g01720</name>
</gene>
<evidence type="ECO:0000256" key="11">
    <source>
        <dbReference type="SAM" id="Coils"/>
    </source>
</evidence>
<proteinExistence type="inferred from homology"/>
<dbReference type="GO" id="GO:0000981">
    <property type="term" value="F:DNA-binding transcription factor activity, RNA polymerase II-specific"/>
    <property type="evidence" value="ECO:0007669"/>
    <property type="project" value="UniProtKB-UniRule"/>
</dbReference>
<keyword evidence="11" id="KW-0175">Coiled coil</keyword>
<evidence type="ECO:0000259" key="13">
    <source>
        <dbReference type="PROSITE" id="PS50071"/>
    </source>
</evidence>
<dbReference type="PROSITE" id="PS00027">
    <property type="entry name" value="HOMEOBOX_1"/>
    <property type="match status" value="1"/>
</dbReference>
<dbReference type="SMART" id="SM00389">
    <property type="entry name" value="HOX"/>
    <property type="match status" value="1"/>
</dbReference>
<reference evidence="14" key="2">
    <citation type="submission" date="2023-06" db="EMBL/GenBank/DDBJ databases">
        <authorList>
            <person name="Ma L."/>
            <person name="Liu K.-W."/>
            <person name="Li Z."/>
            <person name="Hsiao Y.-Y."/>
            <person name="Qi Y."/>
            <person name="Fu T."/>
            <person name="Tang G."/>
            <person name="Zhang D."/>
            <person name="Sun W.-H."/>
            <person name="Liu D.-K."/>
            <person name="Li Y."/>
            <person name="Chen G.-Z."/>
            <person name="Liu X.-D."/>
            <person name="Liao X.-Y."/>
            <person name="Jiang Y.-T."/>
            <person name="Yu X."/>
            <person name="Hao Y."/>
            <person name="Huang J."/>
            <person name="Zhao X.-W."/>
            <person name="Ke S."/>
            <person name="Chen Y.-Y."/>
            <person name="Wu W.-L."/>
            <person name="Hsu J.-L."/>
            <person name="Lin Y.-F."/>
            <person name="Huang M.-D."/>
            <person name="Li C.-Y."/>
            <person name="Huang L."/>
            <person name="Wang Z.-W."/>
            <person name="Zhao X."/>
            <person name="Zhong W.-Y."/>
            <person name="Peng D.-H."/>
            <person name="Ahmad S."/>
            <person name="Lan S."/>
            <person name="Zhang J.-S."/>
            <person name="Tsai W.-C."/>
            <person name="Van De Peer Y."/>
            <person name="Liu Z.-J."/>
        </authorList>
    </citation>
    <scope>NUCLEOTIDE SEQUENCE</scope>
    <source>
        <strain evidence="14">CP</strain>
        <tissue evidence="14">Leaves</tissue>
    </source>
</reference>
<evidence type="ECO:0000256" key="1">
    <source>
        <dbReference type="ARBA" id="ARBA00004123"/>
    </source>
</evidence>
<dbReference type="InterPro" id="IPR001356">
    <property type="entry name" value="HD"/>
</dbReference>
<dbReference type="GO" id="GO:0005634">
    <property type="term" value="C:nucleus"/>
    <property type="evidence" value="ECO:0007669"/>
    <property type="project" value="UniProtKB-SubCell"/>
</dbReference>
<dbReference type="InterPro" id="IPR000047">
    <property type="entry name" value="HTH_motif"/>
</dbReference>
<dbReference type="SUPFAM" id="SSF46689">
    <property type="entry name" value="Homeodomain-like"/>
    <property type="match status" value="1"/>
</dbReference>
<dbReference type="PANTHER" id="PTHR24326">
    <property type="entry name" value="HOMEOBOX-LEUCINE ZIPPER PROTEIN"/>
    <property type="match status" value="1"/>
</dbReference>
<dbReference type="InterPro" id="IPR003106">
    <property type="entry name" value="Leu_zip_homeo"/>
</dbReference>
<evidence type="ECO:0000256" key="5">
    <source>
        <dbReference type="ARBA" id="ARBA00023163"/>
    </source>
</evidence>
<dbReference type="GO" id="GO:0000976">
    <property type="term" value="F:transcription cis-regulatory region binding"/>
    <property type="evidence" value="ECO:0007669"/>
    <property type="project" value="UniProtKB-ARBA"/>
</dbReference>
<keyword evidence="2 10" id="KW-0805">Transcription regulation</keyword>
<protein>
    <recommendedName>
        <fullName evidence="10">Homeobox-leucine zipper protein</fullName>
    </recommendedName>
    <alternativeName>
        <fullName evidence="10">HD-ZIP protein</fullName>
    </alternativeName>
    <alternativeName>
        <fullName evidence="10">Homeodomain transcription factor</fullName>
    </alternativeName>
</protein>
<dbReference type="PRINTS" id="PR00031">
    <property type="entry name" value="HTHREPRESSR"/>
</dbReference>
<evidence type="ECO:0000256" key="10">
    <source>
        <dbReference type="RuleBase" id="RU369038"/>
    </source>
</evidence>
<keyword evidence="6 8" id="KW-0539">Nucleus</keyword>
<feature type="DNA-binding region" description="Homeobox" evidence="8">
    <location>
        <begin position="73"/>
        <end position="132"/>
    </location>
</feature>
<comment type="function">
    <text evidence="10">Transcription factor.</text>
</comment>
<evidence type="ECO:0000256" key="9">
    <source>
        <dbReference type="RuleBase" id="RU000682"/>
    </source>
</evidence>
<dbReference type="InterPro" id="IPR009057">
    <property type="entry name" value="Homeodomain-like_sf"/>
</dbReference>
<evidence type="ECO:0000313" key="14">
    <source>
        <dbReference type="EMBL" id="KAK1300387.1"/>
    </source>
</evidence>
<dbReference type="Pfam" id="PF00046">
    <property type="entry name" value="Homeodomain"/>
    <property type="match status" value="1"/>
</dbReference>
<comment type="caution">
    <text evidence="14">The sequence shown here is derived from an EMBL/GenBank/DDBJ whole genome shotgun (WGS) entry which is preliminary data.</text>
</comment>
<feature type="compositionally biased region" description="Gly residues" evidence="12">
    <location>
        <begin position="61"/>
        <end position="70"/>
    </location>
</feature>
<evidence type="ECO:0000256" key="4">
    <source>
        <dbReference type="ARBA" id="ARBA00023155"/>
    </source>
</evidence>
<organism evidence="14 15">
    <name type="scientific">Acorus calamus</name>
    <name type="common">Sweet flag</name>
    <dbReference type="NCBI Taxonomy" id="4465"/>
    <lineage>
        <taxon>Eukaryota</taxon>
        <taxon>Viridiplantae</taxon>
        <taxon>Streptophyta</taxon>
        <taxon>Embryophyta</taxon>
        <taxon>Tracheophyta</taxon>
        <taxon>Spermatophyta</taxon>
        <taxon>Magnoliopsida</taxon>
        <taxon>Liliopsida</taxon>
        <taxon>Acoraceae</taxon>
        <taxon>Acorus</taxon>
    </lineage>
</organism>
<dbReference type="Gene3D" id="1.10.10.60">
    <property type="entry name" value="Homeodomain-like"/>
    <property type="match status" value="1"/>
</dbReference>
<keyword evidence="4 8" id="KW-0371">Homeobox</keyword>
<evidence type="ECO:0000256" key="6">
    <source>
        <dbReference type="ARBA" id="ARBA00023242"/>
    </source>
</evidence>
<evidence type="ECO:0000256" key="12">
    <source>
        <dbReference type="SAM" id="MobiDB-lite"/>
    </source>
</evidence>
<dbReference type="Proteomes" id="UP001180020">
    <property type="component" value="Unassembled WGS sequence"/>
</dbReference>
<evidence type="ECO:0000313" key="15">
    <source>
        <dbReference type="Proteomes" id="UP001180020"/>
    </source>
</evidence>
<keyword evidence="5 10" id="KW-0804">Transcription</keyword>
<dbReference type="CDD" id="cd00086">
    <property type="entry name" value="homeodomain"/>
    <property type="match status" value="1"/>
</dbReference>
<keyword evidence="3 8" id="KW-0238">DNA-binding</keyword>
<feature type="region of interest" description="Disordered" evidence="12">
    <location>
        <begin position="56"/>
        <end position="80"/>
    </location>
</feature>
<comment type="subcellular location">
    <subcellularLocation>
        <location evidence="1 8 9">Nucleus</location>
    </subcellularLocation>
</comment>
<dbReference type="FunFam" id="1.10.10.60:FF:000144">
    <property type="entry name" value="homeobox-leucine zipper protein ATHB-6-like"/>
    <property type="match status" value="1"/>
</dbReference>
<comment type="similarity">
    <text evidence="7 10">Belongs to the HD-ZIP homeobox family. Class I subfamily.</text>
</comment>
<dbReference type="GO" id="GO:0045893">
    <property type="term" value="P:positive regulation of DNA-templated transcription"/>
    <property type="evidence" value="ECO:0007669"/>
    <property type="project" value="TreeGrafter"/>
</dbReference>
<evidence type="ECO:0000256" key="3">
    <source>
        <dbReference type="ARBA" id="ARBA00023125"/>
    </source>
</evidence>
<feature type="coiled-coil region" evidence="11">
    <location>
        <begin position="137"/>
        <end position="171"/>
    </location>
</feature>